<sequence>MDDDLDDILDELATATTNAKPASSKTFPDNNEPHRRASNANTGSLNNTNANTVNTNNVDEEFERQLALGMEKLLTGLAAAEAQSPESSSGSIDSTQVKETMDALLGSIGKANQSSVSKSQKLAVASAFSSTSDSAFDFHAAISDTLSQLKDSKEKVETELKENPTNVPEDMEAMMKELEEMMGSAEFEDMFGDVMGQLMSRDLLYEPMKDLATKYPEYLAENQSSLSRQDYARFESQNAIVSQIIQIYDDPAITGDTEQKRVADLMQKMQELGNPPEGMMATLAPGFEMGPDGLPKIPAGIPGVEGNPD</sequence>
<gene>
    <name evidence="2" type="primary">PEX19_1</name>
    <name evidence="2" type="ORF">HK100_011421</name>
</gene>
<organism evidence="2 3">
    <name type="scientific">Physocladia obscura</name>
    <dbReference type="NCBI Taxonomy" id="109957"/>
    <lineage>
        <taxon>Eukaryota</taxon>
        <taxon>Fungi</taxon>
        <taxon>Fungi incertae sedis</taxon>
        <taxon>Chytridiomycota</taxon>
        <taxon>Chytridiomycota incertae sedis</taxon>
        <taxon>Chytridiomycetes</taxon>
        <taxon>Chytridiales</taxon>
        <taxon>Chytriomycetaceae</taxon>
        <taxon>Physocladia</taxon>
    </lineage>
</organism>
<keyword evidence="3" id="KW-1185">Reference proteome</keyword>
<dbReference type="Proteomes" id="UP001211907">
    <property type="component" value="Unassembled WGS sequence"/>
</dbReference>
<dbReference type="PANTHER" id="PTHR12774">
    <property type="entry name" value="PEROXISOMAL BIOGENESIS FACTOR 19"/>
    <property type="match status" value="1"/>
</dbReference>
<dbReference type="AlphaFoldDB" id="A0AAD5XGZ6"/>
<evidence type="ECO:0000313" key="3">
    <source>
        <dbReference type="Proteomes" id="UP001211907"/>
    </source>
</evidence>
<accession>A0AAD5XGZ6</accession>
<dbReference type="InterPro" id="IPR038322">
    <property type="entry name" value="Pex19_C_sf"/>
</dbReference>
<dbReference type="InterPro" id="IPR006708">
    <property type="entry name" value="Pex19"/>
</dbReference>
<dbReference type="PANTHER" id="PTHR12774:SF2">
    <property type="entry name" value="PEROXISOMAL BIOGENESIS FACTOR 19"/>
    <property type="match status" value="1"/>
</dbReference>
<reference evidence="2" key="1">
    <citation type="submission" date="2020-05" db="EMBL/GenBank/DDBJ databases">
        <title>Phylogenomic resolution of chytrid fungi.</title>
        <authorList>
            <person name="Stajich J.E."/>
            <person name="Amses K."/>
            <person name="Simmons R."/>
            <person name="Seto K."/>
            <person name="Myers J."/>
            <person name="Bonds A."/>
            <person name="Quandt C.A."/>
            <person name="Barry K."/>
            <person name="Liu P."/>
            <person name="Grigoriev I."/>
            <person name="Longcore J.E."/>
            <person name="James T.Y."/>
        </authorList>
    </citation>
    <scope>NUCLEOTIDE SEQUENCE</scope>
    <source>
        <strain evidence="2">JEL0513</strain>
    </source>
</reference>
<evidence type="ECO:0000256" key="1">
    <source>
        <dbReference type="SAM" id="MobiDB-lite"/>
    </source>
</evidence>
<dbReference type="EMBL" id="JADGJH010000703">
    <property type="protein sequence ID" value="KAJ3123966.1"/>
    <property type="molecule type" value="Genomic_DNA"/>
</dbReference>
<comment type="caution">
    <text evidence="2">The sequence shown here is derived from an EMBL/GenBank/DDBJ whole genome shotgun (WGS) entry which is preliminary data.</text>
</comment>
<dbReference type="Gene3D" id="1.20.120.900">
    <property type="entry name" value="Pex19, mPTS binding domain"/>
    <property type="match status" value="1"/>
</dbReference>
<dbReference type="GO" id="GO:0045046">
    <property type="term" value="P:protein import into peroxisome membrane"/>
    <property type="evidence" value="ECO:0007669"/>
    <property type="project" value="TreeGrafter"/>
</dbReference>
<evidence type="ECO:0000313" key="2">
    <source>
        <dbReference type="EMBL" id="KAJ3123966.1"/>
    </source>
</evidence>
<feature type="non-terminal residue" evidence="2">
    <location>
        <position position="1"/>
    </location>
</feature>
<proteinExistence type="predicted"/>
<name>A0AAD5XGZ6_9FUNG</name>
<protein>
    <submittedName>
        <fullName evidence="2">Peroxisome chaperone and import receptor</fullName>
    </submittedName>
</protein>
<dbReference type="Pfam" id="PF04614">
    <property type="entry name" value="Pex19"/>
    <property type="match status" value="1"/>
</dbReference>
<feature type="compositionally biased region" description="Polar residues" evidence="1">
    <location>
        <begin position="14"/>
        <end position="29"/>
    </location>
</feature>
<feature type="compositionally biased region" description="Acidic residues" evidence="1">
    <location>
        <begin position="1"/>
        <end position="10"/>
    </location>
</feature>
<feature type="region of interest" description="Disordered" evidence="1">
    <location>
        <begin position="273"/>
        <end position="309"/>
    </location>
</feature>
<dbReference type="GO" id="GO:0005778">
    <property type="term" value="C:peroxisomal membrane"/>
    <property type="evidence" value="ECO:0007669"/>
    <property type="project" value="TreeGrafter"/>
</dbReference>
<feature type="compositionally biased region" description="Low complexity" evidence="1">
    <location>
        <begin position="46"/>
        <end position="57"/>
    </location>
</feature>
<dbReference type="GO" id="GO:0033328">
    <property type="term" value="F:peroxisome membrane targeting sequence binding"/>
    <property type="evidence" value="ECO:0007669"/>
    <property type="project" value="TreeGrafter"/>
</dbReference>
<keyword evidence="2" id="KW-0675">Receptor</keyword>
<feature type="region of interest" description="Disordered" evidence="1">
    <location>
        <begin position="1"/>
        <end position="59"/>
    </location>
</feature>